<dbReference type="OrthoDB" id="442243at2759"/>
<keyword evidence="1" id="KW-0812">Transmembrane</keyword>
<dbReference type="AlphaFoldDB" id="A0A4P9VY75"/>
<dbReference type="InterPro" id="IPR000073">
    <property type="entry name" value="AB_hydrolase_1"/>
</dbReference>
<proteinExistence type="predicted"/>
<reference evidence="4" key="1">
    <citation type="journal article" date="2018" name="Nat. Microbiol.">
        <title>Leveraging single-cell genomics to expand the fungal tree of life.</title>
        <authorList>
            <person name="Ahrendt S.R."/>
            <person name="Quandt C.A."/>
            <person name="Ciobanu D."/>
            <person name="Clum A."/>
            <person name="Salamov A."/>
            <person name="Andreopoulos B."/>
            <person name="Cheng J.F."/>
            <person name="Woyke T."/>
            <person name="Pelin A."/>
            <person name="Henrissat B."/>
            <person name="Reynolds N.K."/>
            <person name="Benny G.L."/>
            <person name="Smith M.E."/>
            <person name="James T.Y."/>
            <person name="Grigoriev I.V."/>
        </authorList>
    </citation>
    <scope>NUCLEOTIDE SEQUENCE [LARGE SCALE GENOMIC DNA]</scope>
</reference>
<dbReference type="PANTHER" id="PTHR47842:SF1">
    <property type="entry name" value="DUF676 DOMAIN-CONTAINING PROTEIN"/>
    <property type="match status" value="1"/>
</dbReference>
<name>A0A4P9VY75_9FUNG</name>
<protein>
    <recommendedName>
        <fullName evidence="2">AB hydrolase-1 domain-containing protein</fullName>
    </recommendedName>
</protein>
<feature type="transmembrane region" description="Helical" evidence="1">
    <location>
        <begin position="118"/>
        <end position="144"/>
    </location>
</feature>
<keyword evidence="1" id="KW-1133">Transmembrane helix</keyword>
<dbReference type="Gene3D" id="3.40.50.1820">
    <property type="entry name" value="alpha/beta hydrolase"/>
    <property type="match status" value="1"/>
</dbReference>
<sequence length="277" mass="31241">MSIPLLFFVHGFRGTIDSFCQFPDELRKDLNDVNIFKYESVSKGEYAVQVTALADALKREGGGRPVIIIGHSMGGLLAVDAAIALGSEGSDVDVKGVLAFDSPFFGIREELIVDRIEFVLSIPSLILSPIGTIFAIVGAMLSYFSNKQVKQIVDRWILTQKEYAKFLAPLWDIKGMTKRFDALKQLKRKLVFKCFYALRSTAPSATSNLKRSFITHPPPEIISLYDFKPILYTERIHGDEVDIHMDMFQSKLHKKAYRNMFTETMTFVTGVLRAKLD</sequence>
<organism evidence="3 4">
    <name type="scientific">Blyttiomyces helicus</name>
    <dbReference type="NCBI Taxonomy" id="388810"/>
    <lineage>
        <taxon>Eukaryota</taxon>
        <taxon>Fungi</taxon>
        <taxon>Fungi incertae sedis</taxon>
        <taxon>Chytridiomycota</taxon>
        <taxon>Chytridiomycota incertae sedis</taxon>
        <taxon>Chytridiomycetes</taxon>
        <taxon>Chytridiomycetes incertae sedis</taxon>
        <taxon>Blyttiomyces</taxon>
    </lineage>
</organism>
<dbReference type="Proteomes" id="UP000269721">
    <property type="component" value="Unassembled WGS sequence"/>
</dbReference>
<dbReference type="Pfam" id="PF12697">
    <property type="entry name" value="Abhydrolase_6"/>
    <property type="match status" value="1"/>
</dbReference>
<evidence type="ECO:0000313" key="4">
    <source>
        <dbReference type="Proteomes" id="UP000269721"/>
    </source>
</evidence>
<evidence type="ECO:0000259" key="2">
    <source>
        <dbReference type="Pfam" id="PF12697"/>
    </source>
</evidence>
<feature type="domain" description="AB hydrolase-1" evidence="2">
    <location>
        <begin position="7"/>
        <end position="124"/>
    </location>
</feature>
<dbReference type="SUPFAM" id="SSF53474">
    <property type="entry name" value="alpha/beta-Hydrolases"/>
    <property type="match status" value="1"/>
</dbReference>
<dbReference type="PANTHER" id="PTHR47842">
    <property type="entry name" value="EXPRESSED PROTEIN"/>
    <property type="match status" value="1"/>
</dbReference>
<evidence type="ECO:0000313" key="3">
    <source>
        <dbReference type="EMBL" id="RKO84212.1"/>
    </source>
</evidence>
<keyword evidence="1" id="KW-0472">Membrane</keyword>
<dbReference type="EMBL" id="ML000361">
    <property type="protein sequence ID" value="RKO84212.1"/>
    <property type="molecule type" value="Genomic_DNA"/>
</dbReference>
<keyword evidence="4" id="KW-1185">Reference proteome</keyword>
<accession>A0A4P9VY75</accession>
<dbReference type="InterPro" id="IPR029058">
    <property type="entry name" value="AB_hydrolase_fold"/>
</dbReference>
<evidence type="ECO:0000256" key="1">
    <source>
        <dbReference type="SAM" id="Phobius"/>
    </source>
</evidence>
<gene>
    <name evidence="3" type="ORF">BDK51DRAFT_50673</name>
</gene>